<feature type="region of interest" description="Disordered" evidence="1">
    <location>
        <begin position="136"/>
        <end position="166"/>
    </location>
</feature>
<evidence type="ECO:0000313" key="2">
    <source>
        <dbReference type="EMBL" id="KAB8078904.1"/>
    </source>
</evidence>
<dbReference type="Proteomes" id="UP000326565">
    <property type="component" value="Unassembled WGS sequence"/>
</dbReference>
<evidence type="ECO:0000256" key="1">
    <source>
        <dbReference type="SAM" id="MobiDB-lite"/>
    </source>
</evidence>
<keyword evidence="3" id="KW-1185">Reference proteome</keyword>
<dbReference type="EMBL" id="ML732154">
    <property type="protein sequence ID" value="KAB8078904.1"/>
    <property type="molecule type" value="Genomic_DNA"/>
</dbReference>
<proteinExistence type="predicted"/>
<evidence type="ECO:0000313" key="3">
    <source>
        <dbReference type="Proteomes" id="UP000326565"/>
    </source>
</evidence>
<feature type="region of interest" description="Disordered" evidence="1">
    <location>
        <begin position="297"/>
        <end position="329"/>
    </location>
</feature>
<feature type="compositionally biased region" description="Acidic residues" evidence="1">
    <location>
        <begin position="150"/>
        <end position="166"/>
    </location>
</feature>
<organism evidence="2 3">
    <name type="scientific">Aspergillus leporis</name>
    <dbReference type="NCBI Taxonomy" id="41062"/>
    <lineage>
        <taxon>Eukaryota</taxon>
        <taxon>Fungi</taxon>
        <taxon>Dikarya</taxon>
        <taxon>Ascomycota</taxon>
        <taxon>Pezizomycotina</taxon>
        <taxon>Eurotiomycetes</taxon>
        <taxon>Eurotiomycetidae</taxon>
        <taxon>Eurotiales</taxon>
        <taxon>Aspergillaceae</taxon>
        <taxon>Aspergillus</taxon>
        <taxon>Aspergillus subgen. Circumdati</taxon>
    </lineage>
</organism>
<sequence>MAPSQNPGPARAAARTPISRPSFDVTPDFTDPSFDPADFFNDVLPPLTLASPQSYTPRGSTAVSLAELSTQVQSILTQINAQNVRLSNNLTQFTDEILRSGGHLAYEVEVLRGEAIGLSETLTEALRDDIARFVPDTLESSNRESKQESEESGEEIPTAADDEEAVVQDPEYITKLRTLNQVRARLEEVVQTFGNSMEWPLPPSETSLTSSFISVSAPEAGPEAQSQEEKGQEVMKKLRAEVTQLLDSNGGGEEGLEAATKRVEALRLLATVWKGTAEEKARTRFVDSLAKIIDDRRRTLENQDSFKQQGKPASGHRRQESEGPGGGIFKNLQRLREEIYLE</sequence>
<dbReference type="AlphaFoldDB" id="A0A5N5XH84"/>
<gene>
    <name evidence="2" type="ORF">BDV29DRAFT_165515</name>
</gene>
<name>A0A5N5XH84_9EURO</name>
<accession>A0A5N5XH84</accession>
<dbReference type="Gene3D" id="6.10.250.2790">
    <property type="match status" value="1"/>
</dbReference>
<feature type="region of interest" description="Disordered" evidence="1">
    <location>
        <begin position="1"/>
        <end position="27"/>
    </location>
</feature>
<dbReference type="OrthoDB" id="5413829at2759"/>
<protein>
    <submittedName>
        <fullName evidence="2">Uncharacterized protein</fullName>
    </submittedName>
</protein>
<reference evidence="2 3" key="1">
    <citation type="submission" date="2019-04" db="EMBL/GenBank/DDBJ databases">
        <title>Friends and foes A comparative genomics study of 23 Aspergillus species from section Flavi.</title>
        <authorList>
            <consortium name="DOE Joint Genome Institute"/>
            <person name="Kjaerbolling I."/>
            <person name="Vesth T."/>
            <person name="Frisvad J.C."/>
            <person name="Nybo J.L."/>
            <person name="Theobald S."/>
            <person name="Kildgaard S."/>
            <person name="Isbrandt T."/>
            <person name="Kuo A."/>
            <person name="Sato A."/>
            <person name="Lyhne E.K."/>
            <person name="Kogle M.E."/>
            <person name="Wiebenga A."/>
            <person name="Kun R.S."/>
            <person name="Lubbers R.J."/>
            <person name="Makela M.R."/>
            <person name="Barry K."/>
            <person name="Chovatia M."/>
            <person name="Clum A."/>
            <person name="Daum C."/>
            <person name="Haridas S."/>
            <person name="He G."/>
            <person name="LaButti K."/>
            <person name="Lipzen A."/>
            <person name="Mondo S."/>
            <person name="Riley R."/>
            <person name="Salamov A."/>
            <person name="Simmons B.A."/>
            <person name="Magnuson J.K."/>
            <person name="Henrissat B."/>
            <person name="Mortensen U.H."/>
            <person name="Larsen T.O."/>
            <person name="Devries R.P."/>
            <person name="Grigoriev I.V."/>
            <person name="Machida M."/>
            <person name="Baker S.E."/>
            <person name="Andersen M.R."/>
        </authorList>
    </citation>
    <scope>NUCLEOTIDE SEQUENCE [LARGE SCALE GENOMIC DNA]</scope>
    <source>
        <strain evidence="2 3">CBS 151.66</strain>
    </source>
</reference>